<keyword evidence="2" id="KW-1185">Reference proteome</keyword>
<evidence type="ECO:0000313" key="1">
    <source>
        <dbReference type="EMBL" id="PON53395.1"/>
    </source>
</evidence>
<name>A0A2P5BX55_PARAD</name>
<dbReference type="Proteomes" id="UP000237105">
    <property type="component" value="Unassembled WGS sequence"/>
</dbReference>
<sequence>MKNNKLYKNGVYNGIRGVNSRSGIIVNKGLYNRVDETGSNLGLNQNQKIISSNQSAMTTTKTSLYIGGFGGKMVNLTAMTVIYLKNTVRT</sequence>
<accession>A0A2P5BX55</accession>
<dbReference type="EMBL" id="JXTB01000207">
    <property type="protein sequence ID" value="PON53395.1"/>
    <property type="molecule type" value="Genomic_DNA"/>
</dbReference>
<evidence type="ECO:0000313" key="2">
    <source>
        <dbReference type="Proteomes" id="UP000237105"/>
    </source>
</evidence>
<organism evidence="1 2">
    <name type="scientific">Parasponia andersonii</name>
    <name type="common">Sponia andersonii</name>
    <dbReference type="NCBI Taxonomy" id="3476"/>
    <lineage>
        <taxon>Eukaryota</taxon>
        <taxon>Viridiplantae</taxon>
        <taxon>Streptophyta</taxon>
        <taxon>Embryophyta</taxon>
        <taxon>Tracheophyta</taxon>
        <taxon>Spermatophyta</taxon>
        <taxon>Magnoliopsida</taxon>
        <taxon>eudicotyledons</taxon>
        <taxon>Gunneridae</taxon>
        <taxon>Pentapetalae</taxon>
        <taxon>rosids</taxon>
        <taxon>fabids</taxon>
        <taxon>Rosales</taxon>
        <taxon>Cannabaceae</taxon>
        <taxon>Parasponia</taxon>
    </lineage>
</organism>
<gene>
    <name evidence="1" type="ORF">PanWU01x14_202770</name>
</gene>
<reference evidence="2" key="1">
    <citation type="submission" date="2016-06" db="EMBL/GenBank/DDBJ databases">
        <title>Parallel loss of symbiosis genes in relatives of nitrogen-fixing non-legume Parasponia.</title>
        <authorList>
            <person name="Van Velzen R."/>
            <person name="Holmer R."/>
            <person name="Bu F."/>
            <person name="Rutten L."/>
            <person name="Van Zeijl A."/>
            <person name="Liu W."/>
            <person name="Santuari L."/>
            <person name="Cao Q."/>
            <person name="Sharma T."/>
            <person name="Shen D."/>
            <person name="Roswanjaya Y."/>
            <person name="Wardhani T."/>
            <person name="Kalhor M.S."/>
            <person name="Jansen J."/>
            <person name="Van den Hoogen J."/>
            <person name="Gungor B."/>
            <person name="Hartog M."/>
            <person name="Hontelez J."/>
            <person name="Verver J."/>
            <person name="Yang W.-C."/>
            <person name="Schijlen E."/>
            <person name="Repin R."/>
            <person name="Schilthuizen M."/>
            <person name="Schranz E."/>
            <person name="Heidstra R."/>
            <person name="Miyata K."/>
            <person name="Fedorova E."/>
            <person name="Kohlen W."/>
            <person name="Bisseling T."/>
            <person name="Smit S."/>
            <person name="Geurts R."/>
        </authorList>
    </citation>
    <scope>NUCLEOTIDE SEQUENCE [LARGE SCALE GENOMIC DNA]</scope>
    <source>
        <strain evidence="2">cv. WU1-14</strain>
    </source>
</reference>
<proteinExistence type="predicted"/>
<comment type="caution">
    <text evidence="1">The sequence shown here is derived from an EMBL/GenBank/DDBJ whole genome shotgun (WGS) entry which is preliminary data.</text>
</comment>
<dbReference type="AlphaFoldDB" id="A0A2P5BX55"/>
<protein>
    <submittedName>
        <fullName evidence="1">Uncharacterized protein</fullName>
    </submittedName>
</protein>